<dbReference type="PROSITE" id="PS50889">
    <property type="entry name" value="S4"/>
    <property type="match status" value="1"/>
</dbReference>
<dbReference type="CDD" id="cd00165">
    <property type="entry name" value="S4"/>
    <property type="match status" value="1"/>
</dbReference>
<evidence type="ECO:0000256" key="1">
    <source>
        <dbReference type="PROSITE-ProRule" id="PRU00182"/>
    </source>
</evidence>
<comment type="caution">
    <text evidence="2">The sequence shown here is derived from an EMBL/GenBank/DDBJ whole genome shotgun (WGS) entry which is preliminary data.</text>
</comment>
<reference evidence="3" key="1">
    <citation type="journal article" date="2019" name="Int. J. Syst. Evol. Microbiol.">
        <title>The Global Catalogue of Microorganisms (GCM) 10K type strain sequencing project: providing services to taxonomists for standard genome sequencing and annotation.</title>
        <authorList>
            <consortium name="The Broad Institute Genomics Platform"/>
            <consortium name="The Broad Institute Genome Sequencing Center for Infectious Disease"/>
            <person name="Wu L."/>
            <person name="Ma J."/>
        </authorList>
    </citation>
    <scope>NUCLEOTIDE SEQUENCE [LARGE SCALE GENOMIC DNA]</scope>
    <source>
        <strain evidence="3">KCTC 22245</strain>
    </source>
</reference>
<evidence type="ECO:0000313" key="2">
    <source>
        <dbReference type="EMBL" id="MFC3301409.1"/>
    </source>
</evidence>
<dbReference type="InterPro" id="IPR036986">
    <property type="entry name" value="S4_RNA-bd_sf"/>
</dbReference>
<accession>A0ABV7M7N7</accession>
<dbReference type="SUPFAM" id="SSF55174">
    <property type="entry name" value="Alpha-L RNA-binding motif"/>
    <property type="match status" value="1"/>
</dbReference>
<dbReference type="EMBL" id="JBHRVA010000002">
    <property type="protein sequence ID" value="MFC3301409.1"/>
    <property type="molecule type" value="Genomic_DNA"/>
</dbReference>
<dbReference type="Gene3D" id="3.10.290.10">
    <property type="entry name" value="RNA-binding S4 domain"/>
    <property type="match status" value="1"/>
</dbReference>
<keyword evidence="1" id="KW-0694">RNA-binding</keyword>
<sequence length="99" mass="11345">MTEETARLDKWLWCVRIYKTRALAAQVISGKSPRITRDGQTMRTDKPAFKLRIGDTVTVMRGRQLFVLEVLNLPDRRVSAPEARTCYVNHAAEEEQPDA</sequence>
<dbReference type="Proteomes" id="UP001595607">
    <property type="component" value="Unassembled WGS sequence"/>
</dbReference>
<dbReference type="RefSeq" id="WP_189572363.1">
    <property type="nucleotide sequence ID" value="NZ_BMXU01000001.1"/>
</dbReference>
<evidence type="ECO:0000313" key="3">
    <source>
        <dbReference type="Proteomes" id="UP001595607"/>
    </source>
</evidence>
<name>A0ABV7M7N7_9PROT</name>
<keyword evidence="3" id="KW-1185">Reference proteome</keyword>
<organism evidence="2 3">
    <name type="scientific">Parvularcula lutaonensis</name>
    <dbReference type="NCBI Taxonomy" id="491923"/>
    <lineage>
        <taxon>Bacteria</taxon>
        <taxon>Pseudomonadati</taxon>
        <taxon>Pseudomonadota</taxon>
        <taxon>Alphaproteobacteria</taxon>
        <taxon>Parvularculales</taxon>
        <taxon>Parvularculaceae</taxon>
        <taxon>Parvularcula</taxon>
    </lineage>
</organism>
<protein>
    <submittedName>
        <fullName evidence="2">RNA-binding S4 domain-containing protein</fullName>
    </submittedName>
</protein>
<proteinExistence type="predicted"/>
<gene>
    <name evidence="2" type="ORF">ACFONP_01520</name>
</gene>